<feature type="non-terminal residue" evidence="2">
    <location>
        <position position="64"/>
    </location>
</feature>
<dbReference type="Proteomes" id="UP000885936">
    <property type="component" value="Unassembled WGS sequence"/>
</dbReference>
<dbReference type="Gene3D" id="3.40.190.10">
    <property type="entry name" value="Periplasmic binding protein-like II"/>
    <property type="match status" value="1"/>
</dbReference>
<dbReference type="EMBL" id="DRIE01000120">
    <property type="protein sequence ID" value="HEC57674.1"/>
    <property type="molecule type" value="Genomic_DNA"/>
</dbReference>
<accession>A0A7J2S4H7</accession>
<dbReference type="PROSITE" id="PS51171">
    <property type="entry name" value="PREPHENATE_DEHYDR_3"/>
    <property type="match status" value="1"/>
</dbReference>
<evidence type="ECO:0000259" key="1">
    <source>
        <dbReference type="PROSITE" id="PS51171"/>
    </source>
</evidence>
<dbReference type="SUPFAM" id="SSF53850">
    <property type="entry name" value="Periplasmic binding protein-like II"/>
    <property type="match status" value="1"/>
</dbReference>
<sequence length="64" mass="6850">MTIGALGPDGTFTGVAASRWKKDVEIRYYPEIQDVVDALLQGEITEAVIPIENSLEGSVGVTLD</sequence>
<dbReference type="AlphaFoldDB" id="A0A7J2S4H7"/>
<reference evidence="2" key="1">
    <citation type="journal article" date="2020" name="mSystems">
        <title>Genome- and Community-Level Interaction Insights into Carbon Utilization and Element Cycling Functions of Hydrothermarchaeota in Hydrothermal Sediment.</title>
        <authorList>
            <person name="Zhou Z."/>
            <person name="Liu Y."/>
            <person name="Xu W."/>
            <person name="Pan J."/>
            <person name="Luo Z.H."/>
            <person name="Li M."/>
        </authorList>
    </citation>
    <scope>NUCLEOTIDE SEQUENCE [LARGE SCALE GENOMIC DNA]</scope>
    <source>
        <strain evidence="2">HyVt-386</strain>
    </source>
</reference>
<feature type="domain" description="Prephenate dehydratase" evidence="1">
    <location>
        <begin position="2"/>
        <end position="64"/>
    </location>
</feature>
<protein>
    <submittedName>
        <fullName evidence="2">Prephenate dehydratase</fullName>
    </submittedName>
</protein>
<dbReference type="GO" id="GO:0004664">
    <property type="term" value="F:prephenate dehydratase activity"/>
    <property type="evidence" value="ECO:0007669"/>
    <property type="project" value="InterPro"/>
</dbReference>
<gene>
    <name evidence="2" type="ORF">ENI32_07365</name>
</gene>
<dbReference type="Pfam" id="PF00800">
    <property type="entry name" value="PDT"/>
    <property type="match status" value="1"/>
</dbReference>
<proteinExistence type="predicted"/>
<comment type="caution">
    <text evidence="2">The sequence shown here is derived from an EMBL/GenBank/DDBJ whole genome shotgun (WGS) entry which is preliminary data.</text>
</comment>
<name>A0A7J2S4H7_9EURY</name>
<dbReference type="GO" id="GO:0009094">
    <property type="term" value="P:L-phenylalanine biosynthetic process"/>
    <property type="evidence" value="ECO:0007669"/>
    <property type="project" value="InterPro"/>
</dbReference>
<evidence type="ECO:0000313" key="2">
    <source>
        <dbReference type="EMBL" id="HEC57674.1"/>
    </source>
</evidence>
<dbReference type="InterPro" id="IPR001086">
    <property type="entry name" value="Preph_deHydtase"/>
</dbReference>
<organism evidence="2">
    <name type="scientific">Candidatus Syntropharchaeum butanivorans</name>
    <dbReference type="NCBI Taxonomy" id="1839936"/>
    <lineage>
        <taxon>Archaea</taxon>
        <taxon>Methanobacteriati</taxon>
        <taxon>Methanobacteriota</taxon>
        <taxon>Stenosarchaea group</taxon>
        <taxon>Methanomicrobia</taxon>
        <taxon>Methanosarcinales</taxon>
        <taxon>ANME-2 cluster</taxon>
        <taxon>Candidatus Syntropharchaeum</taxon>
    </lineage>
</organism>